<evidence type="ECO:0000313" key="2">
    <source>
        <dbReference type="Proteomes" id="UP001162992"/>
    </source>
</evidence>
<accession>A0ACC2D3M6</accession>
<dbReference type="Proteomes" id="UP001162992">
    <property type="component" value="Chromosome 7"/>
</dbReference>
<organism evidence="1 2">
    <name type="scientific">Diphasiastrum complanatum</name>
    <name type="common">Issler's clubmoss</name>
    <name type="synonym">Lycopodium complanatum</name>
    <dbReference type="NCBI Taxonomy" id="34168"/>
    <lineage>
        <taxon>Eukaryota</taxon>
        <taxon>Viridiplantae</taxon>
        <taxon>Streptophyta</taxon>
        <taxon>Embryophyta</taxon>
        <taxon>Tracheophyta</taxon>
        <taxon>Lycopodiopsida</taxon>
        <taxon>Lycopodiales</taxon>
        <taxon>Lycopodiaceae</taxon>
        <taxon>Lycopodioideae</taxon>
        <taxon>Diphasiastrum</taxon>
    </lineage>
</organism>
<dbReference type="EMBL" id="CM055098">
    <property type="protein sequence ID" value="KAJ7548847.1"/>
    <property type="molecule type" value="Genomic_DNA"/>
</dbReference>
<proteinExistence type="predicted"/>
<sequence>MKLGGPTVGLHFNVAEERRLLDISNMPAGMMGAPRLALPPPLPRPSKNIYSSGLSLSLPPELEGLREATQAMENEKLKRSKEEEDESKSASENMDTLSGDDQDLEPPRKKRYHRHTPRQIQEMETLFKECPHPDDKQRQELSKELGLTPRQVKFWFQNRRTQLKAHQERAENSMLRVENEKLRLENITMREAMKNISCPSCGGPAVLGEMSFDEQQLRIENARLKDELDRVSTLAAKYLGRPLLSASPLQSHLRSSPLDLAVTASFGSHSISQVPSLYQQSLVTDLACRPPAISDSEKPLIVELAVRAMEELIRMCQPEETSWMPSIEGPNEVLNYEDYIQQCSKILGPRPYGMKTEATRDTGLVMMNGVSLVENLMDSARWMEMFPSIISRATTIDVLASGVTGNRNGALQLMYAELQVLSPLVPTREIYFLRYCKQHAEGLWAVVDVSVDMLRGPYPPSRCRRRPSGYVIQDMPNGYSKVTVLEHIEYDDRAVNQMYKPLLNSGMAFGAQRWLATIQCQCERLASLLASNMSARYLGVIQNANGRRSMLKLAQRMTNNFCAGVSASTAHTWTTLSNSGEDDVRVMTRKSENNPGEPSGIVLSAATSMWLPVSPQRVFEFLRDERVRSEWDILSNGGLVQEMEHIANGQNPGNSVSLLKVNAINSANSNMLILQESCTDVSGSLVVYAPVDIPAMNIVMSGGDPDCVSLLPSGFAILPDGPDCRALLNDNAGVDSLRTGGSLLTIAFQILVSSTPFAKLSLESVATVNNLISCTAKKIKAALECETV</sequence>
<reference evidence="2" key="1">
    <citation type="journal article" date="2024" name="Proc. Natl. Acad. Sci. U.S.A.">
        <title>Extraordinary preservation of gene collinearity over three hundred million years revealed in homosporous lycophytes.</title>
        <authorList>
            <person name="Li C."/>
            <person name="Wickell D."/>
            <person name="Kuo L.Y."/>
            <person name="Chen X."/>
            <person name="Nie B."/>
            <person name="Liao X."/>
            <person name="Peng D."/>
            <person name="Ji J."/>
            <person name="Jenkins J."/>
            <person name="Williams M."/>
            <person name="Shu S."/>
            <person name="Plott C."/>
            <person name="Barry K."/>
            <person name="Rajasekar S."/>
            <person name="Grimwood J."/>
            <person name="Han X."/>
            <person name="Sun S."/>
            <person name="Hou Z."/>
            <person name="He W."/>
            <person name="Dai G."/>
            <person name="Sun C."/>
            <person name="Schmutz J."/>
            <person name="Leebens-Mack J.H."/>
            <person name="Li F.W."/>
            <person name="Wang L."/>
        </authorList>
    </citation>
    <scope>NUCLEOTIDE SEQUENCE [LARGE SCALE GENOMIC DNA]</scope>
    <source>
        <strain evidence="2">cv. PW_Plant_1</strain>
    </source>
</reference>
<keyword evidence="2" id="KW-1185">Reference proteome</keyword>
<protein>
    <submittedName>
        <fullName evidence="1">Uncharacterized protein</fullName>
    </submittedName>
</protein>
<gene>
    <name evidence="1" type="ORF">O6H91_07G030300</name>
</gene>
<evidence type="ECO:0000313" key="1">
    <source>
        <dbReference type="EMBL" id="KAJ7548847.1"/>
    </source>
</evidence>
<comment type="caution">
    <text evidence="1">The sequence shown here is derived from an EMBL/GenBank/DDBJ whole genome shotgun (WGS) entry which is preliminary data.</text>
</comment>
<name>A0ACC2D3M6_DIPCM</name>